<keyword evidence="2" id="KW-0809">Transit peptide</keyword>
<evidence type="ECO:0000256" key="3">
    <source>
        <dbReference type="ARBA" id="ARBA00023128"/>
    </source>
</evidence>
<evidence type="ECO:0000313" key="5">
    <source>
        <dbReference type="Proteomes" id="UP000094065"/>
    </source>
</evidence>
<evidence type="ECO:0008006" key="6">
    <source>
        <dbReference type="Google" id="ProtNLM"/>
    </source>
</evidence>
<dbReference type="PANTHER" id="PTHR28554">
    <property type="entry name" value="39S RIBOSOMAL PROTEIN L45, MITOCHONDRIAL"/>
    <property type="match status" value="1"/>
</dbReference>
<dbReference type="Proteomes" id="UP000094065">
    <property type="component" value="Unassembled WGS sequence"/>
</dbReference>
<dbReference type="GO" id="GO:0005743">
    <property type="term" value="C:mitochondrial inner membrane"/>
    <property type="evidence" value="ECO:0007669"/>
    <property type="project" value="InterPro"/>
</dbReference>
<organism evidence="4 5">
    <name type="scientific">Cryptococcus amylolentus CBS 6039</name>
    <dbReference type="NCBI Taxonomy" id="1295533"/>
    <lineage>
        <taxon>Eukaryota</taxon>
        <taxon>Fungi</taxon>
        <taxon>Dikarya</taxon>
        <taxon>Basidiomycota</taxon>
        <taxon>Agaricomycotina</taxon>
        <taxon>Tremellomycetes</taxon>
        <taxon>Tremellales</taxon>
        <taxon>Cryptococcaceae</taxon>
        <taxon>Cryptococcus</taxon>
    </lineage>
</organism>
<sequence>MSLIPSFRQASSTATRGFSQSFRPSRVAYVPLSSSPLAFTRHASTAPRTKSKLTEDLEKKVEAQKAQLARAEKANPAMSFGTQSLPVFEPFLDPPTWLPEFLHRAWNKVNPLIKVDPAAEESRRERYSYTVQTIGELMAKRALDEYRTSFLVHTPSPARHMWLWMRGPGAASKTVKAFAQKYYEYMQCQASGTIGQALALSKDEAYKTAQHIIRNRKDKLTWQLVKENKPPVLLSARMTMIDPRDMKIGAQIVVAFDTQQALITHKSNGTATRRTRRVEEMMVFERLIPHRDGWKIKGKLVPKVNIVPQVSSSPAPSYHAIEK</sequence>
<dbReference type="GeneID" id="30157330"/>
<dbReference type="InterPro" id="IPR051975">
    <property type="entry name" value="mtLSU_mL45"/>
</dbReference>
<reference evidence="4 5" key="1">
    <citation type="submission" date="2016-06" db="EMBL/GenBank/DDBJ databases">
        <title>Evolution of pathogenesis and genome organization in the Tremellales.</title>
        <authorList>
            <person name="Cuomo C."/>
            <person name="Litvintseva A."/>
            <person name="Heitman J."/>
            <person name="Chen Y."/>
            <person name="Sun S."/>
            <person name="Springer D."/>
            <person name="Dromer F."/>
            <person name="Young S."/>
            <person name="Zeng Q."/>
            <person name="Chapman S."/>
            <person name="Gujja S."/>
            <person name="Saif S."/>
            <person name="Birren B."/>
        </authorList>
    </citation>
    <scope>NUCLEOTIDE SEQUENCE [LARGE SCALE GENOMIC DNA]</scope>
    <source>
        <strain evidence="4 5">CBS 6039</strain>
    </source>
</reference>
<dbReference type="GO" id="GO:0032979">
    <property type="term" value="P:protein insertion into mitochondrial inner membrane from matrix"/>
    <property type="evidence" value="ECO:0007669"/>
    <property type="project" value="InterPro"/>
</dbReference>
<protein>
    <recommendedName>
        <fullName evidence="6">Tim44-like domain-containing protein</fullName>
    </recommendedName>
</protein>
<name>A0A1E3HIC7_9TREE</name>
<comment type="caution">
    <text evidence="4">The sequence shown here is derived from an EMBL/GenBank/DDBJ whole genome shotgun (WGS) entry which is preliminary data.</text>
</comment>
<accession>A0A1E3HIC7</accession>
<dbReference type="PANTHER" id="PTHR28554:SF1">
    <property type="entry name" value="LARGE RIBOSOMAL SUBUNIT PROTEIN ML45"/>
    <property type="match status" value="1"/>
</dbReference>
<dbReference type="EMBL" id="AWGJ01000009">
    <property type="protein sequence ID" value="ODN76084.1"/>
    <property type="molecule type" value="Genomic_DNA"/>
</dbReference>
<dbReference type="RefSeq" id="XP_018991615.1">
    <property type="nucleotide sequence ID" value="XM_019140464.1"/>
</dbReference>
<evidence type="ECO:0000313" key="4">
    <source>
        <dbReference type="EMBL" id="ODN76084.1"/>
    </source>
</evidence>
<gene>
    <name evidence="4" type="ORF">L202_06021</name>
</gene>
<dbReference type="OrthoDB" id="19619at2759"/>
<dbReference type="AlphaFoldDB" id="A0A1E3HIC7"/>
<evidence type="ECO:0000256" key="1">
    <source>
        <dbReference type="ARBA" id="ARBA00004173"/>
    </source>
</evidence>
<evidence type="ECO:0000256" key="2">
    <source>
        <dbReference type="ARBA" id="ARBA00022946"/>
    </source>
</evidence>
<proteinExistence type="predicted"/>
<dbReference type="Gene3D" id="3.10.450.240">
    <property type="match status" value="1"/>
</dbReference>
<keyword evidence="3" id="KW-0496">Mitochondrion</keyword>
<keyword evidence="5" id="KW-1185">Reference proteome</keyword>
<comment type="subcellular location">
    <subcellularLocation>
        <location evidence="1">Mitochondrion</location>
    </subcellularLocation>
</comment>
<dbReference type="InterPro" id="IPR024621">
    <property type="entry name" value="Mba1"/>
</dbReference>
<dbReference type="Pfam" id="PF07961">
    <property type="entry name" value="MBA1"/>
    <property type="match status" value="1"/>
</dbReference>